<dbReference type="Pfam" id="PF04145">
    <property type="entry name" value="Ctr"/>
    <property type="match status" value="1"/>
</dbReference>
<reference evidence="6" key="2">
    <citation type="journal article" date="2022" name="Microbiol. Resour. Announc.">
        <title>Whole-Genome Sequence of Entomortierella parvispora E1425, a Mucoromycotan Fungus Associated with Burkholderiaceae-Related Endosymbiotic Bacteria.</title>
        <authorList>
            <person name="Herlambang A."/>
            <person name="Guo Y."/>
            <person name="Takashima Y."/>
            <person name="Narisawa K."/>
            <person name="Ohta H."/>
            <person name="Nishizawa T."/>
        </authorList>
    </citation>
    <scope>NUCLEOTIDE SEQUENCE</scope>
    <source>
        <strain evidence="6">E1425</strain>
    </source>
</reference>
<evidence type="ECO:0000256" key="1">
    <source>
        <dbReference type="ARBA" id="ARBA00022692"/>
    </source>
</evidence>
<feature type="compositionally biased region" description="Gly residues" evidence="5">
    <location>
        <begin position="8"/>
        <end position="18"/>
    </location>
</feature>
<comment type="similarity">
    <text evidence="4">Belongs to the copper transporter (Ctr) (TC 1.A.56) family. SLC31A subfamily.</text>
</comment>
<reference evidence="6" key="1">
    <citation type="submission" date="2021-11" db="EMBL/GenBank/DDBJ databases">
        <authorList>
            <person name="Herlambang A."/>
            <person name="Guo Y."/>
            <person name="Takashima Y."/>
            <person name="Nishizawa T."/>
        </authorList>
    </citation>
    <scope>NUCLEOTIDE SEQUENCE</scope>
    <source>
        <strain evidence="6">E1425</strain>
    </source>
</reference>
<feature type="transmembrane region" description="Helical" evidence="4">
    <location>
        <begin position="133"/>
        <end position="150"/>
    </location>
</feature>
<keyword evidence="4" id="KW-0406">Ion transport</keyword>
<comment type="subcellular location">
    <subcellularLocation>
        <location evidence="4">Membrane</location>
        <topology evidence="4">Multi-pass membrane protein</topology>
    </subcellularLocation>
</comment>
<dbReference type="PANTHER" id="PTHR12483">
    <property type="entry name" value="SOLUTE CARRIER FAMILY 31 COPPER TRANSPORTERS"/>
    <property type="match status" value="1"/>
</dbReference>
<evidence type="ECO:0000256" key="3">
    <source>
        <dbReference type="ARBA" id="ARBA00023136"/>
    </source>
</evidence>
<protein>
    <recommendedName>
        <fullName evidence="4">Copper transport protein</fullName>
    </recommendedName>
</protein>
<dbReference type="Proteomes" id="UP000827284">
    <property type="component" value="Unassembled WGS sequence"/>
</dbReference>
<keyword evidence="7" id="KW-1185">Reference proteome</keyword>
<evidence type="ECO:0000256" key="5">
    <source>
        <dbReference type="SAM" id="MobiDB-lite"/>
    </source>
</evidence>
<keyword evidence="1 4" id="KW-0812">Transmembrane</keyword>
<accession>A0A9P3LWE3</accession>
<comment type="caution">
    <text evidence="6">The sequence shown here is derived from an EMBL/GenBank/DDBJ whole genome shotgun (WGS) entry which is preliminary data.</text>
</comment>
<keyword evidence="4" id="KW-0187">Copper transport</keyword>
<evidence type="ECO:0000256" key="2">
    <source>
        <dbReference type="ARBA" id="ARBA00022989"/>
    </source>
</evidence>
<keyword evidence="4" id="KW-0813">Transport</keyword>
<dbReference type="OrthoDB" id="161814at2759"/>
<dbReference type="EMBL" id="BQFW01000007">
    <property type="protein sequence ID" value="GJJ73166.1"/>
    <property type="molecule type" value="Genomic_DNA"/>
</dbReference>
<dbReference type="AlphaFoldDB" id="A0A9P3LWE3"/>
<keyword evidence="3 4" id="KW-0472">Membrane</keyword>
<dbReference type="GO" id="GO:0005375">
    <property type="term" value="F:copper ion transmembrane transporter activity"/>
    <property type="evidence" value="ECO:0007669"/>
    <property type="project" value="UniProtKB-UniRule"/>
</dbReference>
<organism evidence="6 7">
    <name type="scientific">Entomortierella parvispora</name>
    <dbReference type="NCBI Taxonomy" id="205924"/>
    <lineage>
        <taxon>Eukaryota</taxon>
        <taxon>Fungi</taxon>
        <taxon>Fungi incertae sedis</taxon>
        <taxon>Mucoromycota</taxon>
        <taxon>Mortierellomycotina</taxon>
        <taxon>Mortierellomycetes</taxon>
        <taxon>Mortierellales</taxon>
        <taxon>Mortierellaceae</taxon>
        <taxon>Entomortierella</taxon>
    </lineage>
</organism>
<name>A0A9P3LWE3_9FUNG</name>
<feature type="region of interest" description="Disordered" evidence="5">
    <location>
        <begin position="1"/>
        <end position="22"/>
    </location>
</feature>
<feature type="transmembrane region" description="Helical" evidence="4">
    <location>
        <begin position="156"/>
        <end position="174"/>
    </location>
</feature>
<gene>
    <name evidence="6" type="ORF">EMPS_05524</name>
</gene>
<feature type="region of interest" description="Disordered" evidence="5">
    <location>
        <begin position="92"/>
        <end position="114"/>
    </location>
</feature>
<evidence type="ECO:0000313" key="7">
    <source>
        <dbReference type="Proteomes" id="UP000827284"/>
    </source>
</evidence>
<feature type="transmembrane region" description="Helical" evidence="4">
    <location>
        <begin position="58"/>
        <end position="77"/>
    </location>
</feature>
<keyword evidence="4" id="KW-0186">Copper</keyword>
<dbReference type="InterPro" id="IPR007274">
    <property type="entry name" value="Cop_transporter"/>
</dbReference>
<proteinExistence type="inferred from homology"/>
<evidence type="ECO:0000256" key="4">
    <source>
        <dbReference type="RuleBase" id="RU367022"/>
    </source>
</evidence>
<dbReference type="GO" id="GO:0016020">
    <property type="term" value="C:membrane"/>
    <property type="evidence" value="ECO:0007669"/>
    <property type="project" value="UniProtKB-SubCell"/>
</dbReference>
<evidence type="ECO:0000313" key="6">
    <source>
        <dbReference type="EMBL" id="GJJ73166.1"/>
    </source>
</evidence>
<dbReference type="PANTHER" id="PTHR12483:SF115">
    <property type="entry name" value="COPPER TRANSPORT PROTEIN"/>
    <property type="match status" value="1"/>
</dbReference>
<keyword evidence="2 4" id="KW-1133">Transmembrane helix</keyword>
<sequence length="189" mass="20507">MDHDGGHGGHGGGGGGGGDGDHGGHDGGDMTCSMNMLFNWSTENLCVVFESWRINTPFALVLSCLVIIALSASYELLRAQSRQFEERLIEGDRKRHEESRGAVSGDAAEDETPLLSPRPHVLRLSNQQQLTRALFYMAQVFVGFFLMLIFMTYNGYLMISTVLGAGIGFFYFGGNSLSTSTSTKALSCH</sequence>